<feature type="non-terminal residue" evidence="7">
    <location>
        <position position="243"/>
    </location>
</feature>
<organism evidence="7 8">
    <name type="scientific">Verticillium longisporum</name>
    <name type="common">Verticillium dahliae var. longisporum</name>
    <dbReference type="NCBI Taxonomy" id="100787"/>
    <lineage>
        <taxon>Eukaryota</taxon>
        <taxon>Fungi</taxon>
        <taxon>Dikarya</taxon>
        <taxon>Ascomycota</taxon>
        <taxon>Pezizomycotina</taxon>
        <taxon>Sordariomycetes</taxon>
        <taxon>Hypocreomycetidae</taxon>
        <taxon>Glomerellales</taxon>
        <taxon>Plectosphaerellaceae</taxon>
        <taxon>Verticillium</taxon>
    </lineage>
</organism>
<feature type="transmembrane region" description="Helical" evidence="5">
    <location>
        <begin position="166"/>
        <end position="193"/>
    </location>
</feature>
<protein>
    <recommendedName>
        <fullName evidence="6">Cytochrome b5 heme-binding domain-containing protein</fullName>
    </recommendedName>
</protein>
<proteinExistence type="predicted"/>
<dbReference type="EMBL" id="CVQH01021528">
    <property type="protein sequence ID" value="CRK30790.1"/>
    <property type="molecule type" value="Genomic_DNA"/>
</dbReference>
<keyword evidence="5" id="KW-0472">Membrane</keyword>
<comment type="subcellular location">
    <subcellularLocation>
        <location evidence="1">Cell membrane</location>
        <topology evidence="1">Multi-pass membrane protein</topology>
    </subcellularLocation>
</comment>
<dbReference type="Pfam" id="PF22997">
    <property type="entry name" value="CHS4"/>
    <property type="match status" value="1"/>
</dbReference>
<keyword evidence="4" id="KW-0325">Glycoprotein</keyword>
<dbReference type="STRING" id="100787.A0A0G4MA52"/>
<dbReference type="GO" id="GO:0016740">
    <property type="term" value="F:transferase activity"/>
    <property type="evidence" value="ECO:0007669"/>
    <property type="project" value="UniProtKB-KW"/>
</dbReference>
<dbReference type="SMART" id="SM01117">
    <property type="entry name" value="Cyt-b5"/>
    <property type="match status" value="1"/>
</dbReference>
<evidence type="ECO:0000256" key="1">
    <source>
        <dbReference type="ARBA" id="ARBA00004651"/>
    </source>
</evidence>
<keyword evidence="5" id="KW-1133">Transmembrane helix</keyword>
<dbReference type="Proteomes" id="UP000044602">
    <property type="component" value="Unassembled WGS sequence"/>
</dbReference>
<reference evidence="7 8" key="1">
    <citation type="submission" date="2015-05" db="EMBL/GenBank/DDBJ databases">
        <authorList>
            <person name="Wang D.B."/>
            <person name="Wang M."/>
        </authorList>
    </citation>
    <scope>NUCLEOTIDE SEQUENCE [LARGE SCALE GENOMIC DNA]</scope>
    <source>
        <strain evidence="7">VL1</strain>
    </source>
</reference>
<dbReference type="AlphaFoldDB" id="A0A0G4MA52"/>
<feature type="non-terminal residue" evidence="7">
    <location>
        <position position="1"/>
    </location>
</feature>
<feature type="domain" description="Cytochrome b5 heme-binding" evidence="6">
    <location>
        <begin position="71"/>
        <end position="155"/>
    </location>
</feature>
<gene>
    <name evidence="7" type="ORF">BN1708_018576</name>
</gene>
<dbReference type="InterPro" id="IPR054295">
    <property type="entry name" value="CHS4-like_dom"/>
</dbReference>
<evidence type="ECO:0000256" key="5">
    <source>
        <dbReference type="SAM" id="Phobius"/>
    </source>
</evidence>
<dbReference type="GO" id="GO:0005886">
    <property type="term" value="C:plasma membrane"/>
    <property type="evidence" value="ECO:0007669"/>
    <property type="project" value="UniProtKB-SubCell"/>
</dbReference>
<sequence length="243" mass="27422">KGLIEAAPNSEVPTNANGDLAWYFPCTTFNQDGKSEPNFTTPYYTGYSCHTSEKSRNAFYIDLKKSADVYFTWDDIKNSSRNLIVYSGNVLDLDLLHWFDSRQVTIPQRFEELRDTNTAANKAFRGRDVTRPFQSNGDKEIAECFEEIIKVGSIDTVTVGCIASRVVLYVFLALILSVVGSRFVLALIFQWFISRNYAAAKTSQSSDKRKRNQQIEDWSNDIYQAPARITGDIGSSVVTSDRS</sequence>
<keyword evidence="3" id="KW-0808">Transferase</keyword>
<evidence type="ECO:0000313" key="8">
    <source>
        <dbReference type="Proteomes" id="UP000044602"/>
    </source>
</evidence>
<evidence type="ECO:0000256" key="2">
    <source>
        <dbReference type="ARBA" id="ARBA00022475"/>
    </source>
</evidence>
<evidence type="ECO:0000313" key="7">
    <source>
        <dbReference type="EMBL" id="CRK30790.1"/>
    </source>
</evidence>
<evidence type="ECO:0000256" key="4">
    <source>
        <dbReference type="ARBA" id="ARBA00023180"/>
    </source>
</evidence>
<keyword evidence="5" id="KW-0812">Transmembrane</keyword>
<dbReference type="InterPro" id="IPR001199">
    <property type="entry name" value="Cyt_B5-like_heme/steroid-bd"/>
</dbReference>
<evidence type="ECO:0000259" key="6">
    <source>
        <dbReference type="SMART" id="SM01117"/>
    </source>
</evidence>
<evidence type="ECO:0000256" key="3">
    <source>
        <dbReference type="ARBA" id="ARBA00022679"/>
    </source>
</evidence>
<accession>A0A0G4MA52</accession>
<keyword evidence="2" id="KW-1003">Cell membrane</keyword>
<name>A0A0G4MA52_VERLO</name>
<keyword evidence="8" id="KW-1185">Reference proteome</keyword>